<gene>
    <name evidence="1" type="ORF">HUK82_04670</name>
</gene>
<name>A0A850PBF5_9PROT</name>
<accession>A0A850PBF5</accession>
<dbReference type="RefSeq" id="WP_176612839.1">
    <property type="nucleotide sequence ID" value="NZ_JABXXR010000019.1"/>
</dbReference>
<evidence type="ECO:0000313" key="1">
    <source>
        <dbReference type="EMBL" id="NVN39860.1"/>
    </source>
</evidence>
<organism evidence="1 2">
    <name type="scientific">Ameyamaea chiangmaiensis</name>
    <dbReference type="NCBI Taxonomy" id="442969"/>
    <lineage>
        <taxon>Bacteria</taxon>
        <taxon>Pseudomonadati</taxon>
        <taxon>Pseudomonadota</taxon>
        <taxon>Alphaproteobacteria</taxon>
        <taxon>Acetobacterales</taxon>
        <taxon>Acetobacteraceae</taxon>
        <taxon>Ameyamaea</taxon>
    </lineage>
</organism>
<dbReference type="Proteomes" id="UP000585665">
    <property type="component" value="Unassembled WGS sequence"/>
</dbReference>
<dbReference type="EMBL" id="JABXXR010000019">
    <property type="protein sequence ID" value="NVN39860.1"/>
    <property type="molecule type" value="Genomic_DNA"/>
</dbReference>
<evidence type="ECO:0008006" key="3">
    <source>
        <dbReference type="Google" id="ProtNLM"/>
    </source>
</evidence>
<sequence>MSIAPVDTPAQDVPHALIAAREALLDAVAQEPGGAVAAAQSLYVLWELDLICNQPDQARRHLDRAIDLYPLQFSGGKAVSSDVRPSVLSLAAPGDLQANTPLSRLLEPDVAVHTLWIRPDTPDRLADVRTIIDGAEAVWISIAECATHRDALSLADRVARHLGKPVINDGARIARLSRTGSARLLAGIDGLVVPTTCSIAADARPADSLYPCLVRPSDSHAGQGLALVRSHTEFDSLVSDGSLGPPGPRQATRFVDCRGADGLFRKYRIVFVNRRPYPVHLAIHDDWAIWYYNAAMDCHPDRRREEAAFLGDMPQTLGPQAMRALERIAERVGLDYFGLDFGRIADGRLALFEVETGMLVHDHDSPAVYPYKSPAIRRIRDAVSTLVAARSAKSGSAKGRALDDG</sequence>
<dbReference type="AlphaFoldDB" id="A0A850PBF5"/>
<comment type="caution">
    <text evidence="1">The sequence shown here is derived from an EMBL/GenBank/DDBJ whole genome shotgun (WGS) entry which is preliminary data.</text>
</comment>
<protein>
    <recommendedName>
        <fullName evidence="3">ATP-grasp domain-containing protein</fullName>
    </recommendedName>
</protein>
<reference evidence="1 2" key="1">
    <citation type="submission" date="2020-06" db="EMBL/GenBank/DDBJ databases">
        <title>Description of novel acetic acid bacteria.</title>
        <authorList>
            <person name="Sombolestani A."/>
        </authorList>
    </citation>
    <scope>NUCLEOTIDE SEQUENCE [LARGE SCALE GENOMIC DNA]</scope>
    <source>
        <strain evidence="1 2">LMG 27010</strain>
    </source>
</reference>
<dbReference type="SUPFAM" id="SSF56059">
    <property type="entry name" value="Glutathione synthetase ATP-binding domain-like"/>
    <property type="match status" value="1"/>
</dbReference>
<proteinExistence type="predicted"/>
<keyword evidence="2" id="KW-1185">Reference proteome</keyword>
<evidence type="ECO:0000313" key="2">
    <source>
        <dbReference type="Proteomes" id="UP000585665"/>
    </source>
</evidence>